<proteinExistence type="predicted"/>
<organism evidence="1 2">
    <name type="scientific">Panagrolaimus sp. PS1159</name>
    <dbReference type="NCBI Taxonomy" id="55785"/>
    <lineage>
        <taxon>Eukaryota</taxon>
        <taxon>Metazoa</taxon>
        <taxon>Ecdysozoa</taxon>
        <taxon>Nematoda</taxon>
        <taxon>Chromadorea</taxon>
        <taxon>Rhabditida</taxon>
        <taxon>Tylenchina</taxon>
        <taxon>Panagrolaimomorpha</taxon>
        <taxon>Panagrolaimoidea</taxon>
        <taxon>Panagrolaimidae</taxon>
        <taxon>Panagrolaimus</taxon>
    </lineage>
</organism>
<evidence type="ECO:0000313" key="2">
    <source>
        <dbReference type="WBParaSite" id="PS1159_v2.g11654.t1"/>
    </source>
</evidence>
<dbReference type="WBParaSite" id="PS1159_v2.g11654.t1">
    <property type="protein sequence ID" value="PS1159_v2.g11654.t1"/>
    <property type="gene ID" value="PS1159_v2.g11654"/>
</dbReference>
<sequence length="2277" mass="256781">MISVWKQFWLLLWKTYIIKRKQRLWVVLEIIIPIFLFLLLVLIRTRNFDILSSTCHYDSKSFPSAGILPFMHSIFCSLSNNCQGSPTTGDETYDINKPTEHESIIIKLIRWLISVAEVIGEHKESWAKVFQDLAEVVHLLANYAGTSSNGPPSTLAFPIAIFFNSQTSMINQLQTDFGLSKIKAEKFKNISVTPRFFGNAFQTYQKFKNDKNASFLELLLEDREIDLFCNETLVKESFVSVNNEVKEVGLCNITFSSFLPLLISDNGNFNRYKIIPEVASIILSEAAAISNNTKISQTRINEIISSLNQTLGKFPPFDFSPFFGDNQHLLDAIFCGNFLSSLQHSTGQPQIQLNTLLDDFQKKVQEFVMKLTPGQSHSSGGVNKCGDMVVEKNKACDVLNFLSVGNTAGIKTMFNGLILVSPDVPITRELVRRLNQPLLKLNYFRDLISDFVQASDGLQDEISESDLQKAAKVIKWILPISGLNGTATLSNILEHLFQNSSDSKSLLIMAKHFSNQFLNVSNCFRMDRFRFMKSEKDIEKQAMCLSNYDMYFSAIVFPDNLTNSKDLSEYTEYKIRHSHDLVDGTDFLIDRPNRFISRDSPFRDLKYLTFGFSFLQEAIEKSLISMFTNETINEGLYAQQEPYPCVQQDWFNVTVFLSLFLILSWMIPSALLVKNIVWEKEVRLKEMMRIMGLGDMIHFLVWATQDFIFNLISILIICIMFKFGNLLPTVDFSLILIVLILFALACIAQCILLSTFFTRANIATACTALLFFLFFVPYQLSVKARSPTFTLITLILPQTGIGYGLTMIALAESSGMATWDGIYFIELDAYHVNLPKIIIAFVIDIFIYTILAWYISAVFPGTYGVPQPWNFFIKKSYWCNTYHDIADIEHDKDVTPQSLESENFEEEPDLPLAVDIVEMDKVYGNHTKALDNLSVRFYESQITAFLGHNGAGKSTTISILSGLFTPTRGTAYVYGKDIRKEMPAIRDSLGVCPQHNILFDAMTVEEQLRFYGSLKGLTGAELNSEVEEMLVDTGLKFKRSALSTALSCGMKRKLCIGIALIGGSKLVILDEPTAGIDAHARRGIWSLLLKHKRNRTMILSTHHMDEADVLADRIAIIAEGQLKTAGSGLFLKRRFGNGYQLTLARPQIRAEDPSITYLPNSAVSEHTKIDEFIKINSFNNGALMGDVGTEITFNLPLDMEPESMQKLFDKLDKEKGNLGIESYGISAPSLQQIFIKVAPSRELKLKKQHGRTIWSSIKGIYAKLRRRNATVGNEGLQLVNNGNANENEKEHPPVSYVQGSSRTIQHAYALFAKRWHNSKRTLLQLFCLLICPILLLLFAEMYAKLQKRLGSLSYDVSEQPLYLTPVIYGNYTEIYFGIWNRNHSSLNFLESMMEKPGIGNRCMTNISLYNETDVRCLDGYAKGYLNLENDDAKNISYNVPQICGCTSNSGWNCTDGDYPLQDLQTFTLNTSDRIWDLTYRNISQFRLVTSKNTTMHREVLLGGFTFGHENIQSMTIFEERYTVLGLETIIDSLKNASILWNLNWKNATDGINWTTSNDPFLPKNMNPLNFVEQILPLLDTEENSKVWFNNKAWAALPINTNSYHNAILRALRPKNFLPEEIGITTINHPMNQTVSGAVGDSQQLQKTIFFRVVVMILVLSFIPASVCMLLVEERSSFSRHLQTVFGVSPWMYWITNFIYDYTIMFICSFLIVIMYSAMGVAVFTYSWDAFFATIALFSIYHFCTLPSIYVFQYIFDIPAVAYAMIAIGLFFVGVVSSMCILLFENLISSDDTLIVAHSVCSVVFLIIPQYNLGIAVSRINFVYGVYVTAEKYLDQIGRRDMLGQVPLPDIATWELMGKHFFALFVDALIFIFILIIIEYQKTIFKFLRRKEKLVTKKLVEDASNRVIDKDVKHEQNLVNKIEDYSEYGLVVKNLAKAYSGQFLAVNNLSFAVKKGECFGLLGVNGAGKTTTFSMLTGRVPIGHGDAFIQGNSVTNDALSSFRLLGYCPQFDALNLKLTAIEQLTFYARIRGIREDDIPQTVNWAITQMQFGGNKRKLSAAIALVADPPVILLDEPSAGVDISSQEFLWKFINQMRQSGRTIILTSHSMEECEALCSRTAIMVDGQFGAIGSIQHLKERFGKGYTLTIKVGKSEDLETAKDFIHSQIPGSLLQSIHVKTLFFRIRASHCSLTIAFGAIAYLQKLIIVEDYSLSQTTLDDIFVSFAAGSAAENGEAEADSSQPAFDEIIDPPENNQNIPMNPPPSPPSPSPSNPPLEPS</sequence>
<name>A0AC35EX18_9BILA</name>
<dbReference type="Proteomes" id="UP000887580">
    <property type="component" value="Unplaced"/>
</dbReference>
<evidence type="ECO:0000313" key="1">
    <source>
        <dbReference type="Proteomes" id="UP000887580"/>
    </source>
</evidence>
<accession>A0AC35EX18</accession>
<reference evidence="2" key="1">
    <citation type="submission" date="2022-11" db="UniProtKB">
        <authorList>
            <consortium name="WormBaseParasite"/>
        </authorList>
    </citation>
    <scope>IDENTIFICATION</scope>
</reference>
<protein>
    <submittedName>
        <fullName evidence="2">ABC transporter domain-containing protein</fullName>
    </submittedName>
</protein>